<organism evidence="10 11">
    <name type="scientific">Saxophila tyrrhenica</name>
    <dbReference type="NCBI Taxonomy" id="1690608"/>
    <lineage>
        <taxon>Eukaryota</taxon>
        <taxon>Fungi</taxon>
        <taxon>Dikarya</taxon>
        <taxon>Ascomycota</taxon>
        <taxon>Pezizomycotina</taxon>
        <taxon>Dothideomycetes</taxon>
        <taxon>Dothideomycetidae</taxon>
        <taxon>Mycosphaerellales</taxon>
        <taxon>Extremaceae</taxon>
        <taxon>Saxophila</taxon>
    </lineage>
</organism>
<evidence type="ECO:0000256" key="6">
    <source>
        <dbReference type="ARBA" id="ARBA00022737"/>
    </source>
</evidence>
<evidence type="ECO:0000256" key="3">
    <source>
        <dbReference type="ARBA" id="ARBA00022602"/>
    </source>
</evidence>
<dbReference type="GO" id="GO:0004662">
    <property type="term" value="F:CAAX-protein geranylgeranyltransferase activity"/>
    <property type="evidence" value="ECO:0007669"/>
    <property type="project" value="UniProtKB-EC"/>
</dbReference>
<dbReference type="RefSeq" id="XP_064662324.1">
    <property type="nucleotide sequence ID" value="XM_064799569.1"/>
</dbReference>
<protein>
    <submittedName>
        <fullName evidence="10">Geranylgeranyl transferase type-1 subunit beta</fullName>
        <ecNumber evidence="10">2.5.1.59</ecNumber>
    </submittedName>
</protein>
<comment type="caution">
    <text evidence="10">The sequence shown here is derived from an EMBL/GenBank/DDBJ whole genome shotgun (WGS) entry which is preliminary data.</text>
</comment>
<evidence type="ECO:0000259" key="9">
    <source>
        <dbReference type="Pfam" id="PF00432"/>
    </source>
</evidence>
<keyword evidence="11" id="KW-1185">Reference proteome</keyword>
<proteinExistence type="inferred from homology"/>
<evidence type="ECO:0000256" key="8">
    <source>
        <dbReference type="SAM" id="MobiDB-lite"/>
    </source>
</evidence>
<accession>A0AAV9PIT6</accession>
<dbReference type="PANTHER" id="PTHR11774:SF4">
    <property type="entry name" value="GERANYLGERANYL TRANSFERASE TYPE-1 SUBUNIT BETA"/>
    <property type="match status" value="1"/>
</dbReference>
<name>A0AAV9PIT6_9PEZI</name>
<sequence>MDHTKAVDDATTPPQLDKKRQVKYWTRCVKTLLPFHYIGLDSNRMYMGYFILAALDLLDVLETVCSETERRDFADWIYSCQSVDGGFKMWRGTDFGDQTNDLNRKWDPANVPATYFALVALLVLGDDFKRVKRRETLHWLRKMQRPDGSFGETLVNGQIEGGRDPRYGYCATGARYILRGARSGPLTLDGEDIRDIDVDAFVECVRLAEAFDGGIADQPYNEPHAGYTYCSLGALNFVGRLQKADLRPSQLSSRYGPSNPQEVVRWLVQRQTEHIDPDASIDSDTIGSNRTSKVTDRELENILPNNHGAPPNSEQTPSQTAPPDHSFTSAAAAKSQIRKPSYTPQPSTLPDHDSATTAICAGMNGRVNKTADTCYAWWSGASFHVLGQPKLYNHAAVQNYLLEKTQNPVLGGFGKFPGDAPDLYHSYLGLTALSLVGCEGVKEVDAGMCVSRNAKGRLKGVWERWGVEGSLN</sequence>
<reference evidence="10 11" key="1">
    <citation type="submission" date="2023-08" db="EMBL/GenBank/DDBJ databases">
        <title>Black Yeasts Isolated from many extreme environments.</title>
        <authorList>
            <person name="Coleine C."/>
            <person name="Stajich J.E."/>
            <person name="Selbmann L."/>
        </authorList>
    </citation>
    <scope>NUCLEOTIDE SEQUENCE [LARGE SCALE GENOMIC DNA]</scope>
    <source>
        <strain evidence="10 11">CCFEE 5935</strain>
    </source>
</reference>
<keyword evidence="3" id="KW-0637">Prenyltransferase</keyword>
<dbReference type="GO" id="GO:0005953">
    <property type="term" value="C:CAAX-protein geranylgeranyltransferase complex"/>
    <property type="evidence" value="ECO:0007669"/>
    <property type="project" value="TreeGrafter"/>
</dbReference>
<dbReference type="Pfam" id="PF00432">
    <property type="entry name" value="Prenyltrans"/>
    <property type="match status" value="1"/>
</dbReference>
<keyword evidence="7" id="KW-0862">Zinc</keyword>
<feature type="domain" description="Prenyltransferase alpha-alpha toroid" evidence="9">
    <location>
        <begin position="16"/>
        <end position="450"/>
    </location>
</feature>
<keyword evidence="5" id="KW-0479">Metal-binding</keyword>
<dbReference type="EC" id="2.5.1.59" evidence="10"/>
<dbReference type="SUPFAM" id="SSF48239">
    <property type="entry name" value="Terpenoid cyclases/Protein prenyltransferases"/>
    <property type="match status" value="1"/>
</dbReference>
<dbReference type="Proteomes" id="UP001337655">
    <property type="component" value="Unassembled WGS sequence"/>
</dbReference>
<dbReference type="InterPro" id="IPR045089">
    <property type="entry name" value="PGGT1B-like"/>
</dbReference>
<keyword evidence="6" id="KW-0677">Repeat</keyword>
<dbReference type="GO" id="GO:0046872">
    <property type="term" value="F:metal ion binding"/>
    <property type="evidence" value="ECO:0007669"/>
    <property type="project" value="UniProtKB-KW"/>
</dbReference>
<dbReference type="AlphaFoldDB" id="A0AAV9PIT6"/>
<evidence type="ECO:0000256" key="2">
    <source>
        <dbReference type="ARBA" id="ARBA00010497"/>
    </source>
</evidence>
<dbReference type="PANTHER" id="PTHR11774">
    <property type="entry name" value="GERANYLGERANYL TRANSFERASE TYPE BETA SUBUNIT"/>
    <property type="match status" value="1"/>
</dbReference>
<evidence type="ECO:0000256" key="7">
    <source>
        <dbReference type="ARBA" id="ARBA00022833"/>
    </source>
</evidence>
<feature type="region of interest" description="Disordered" evidence="8">
    <location>
        <begin position="275"/>
        <end position="353"/>
    </location>
</feature>
<keyword evidence="4 10" id="KW-0808">Transferase</keyword>
<dbReference type="EMBL" id="JAVRRT010000003">
    <property type="protein sequence ID" value="KAK5173629.1"/>
    <property type="molecule type" value="Genomic_DNA"/>
</dbReference>
<evidence type="ECO:0000313" key="10">
    <source>
        <dbReference type="EMBL" id="KAK5173629.1"/>
    </source>
</evidence>
<evidence type="ECO:0000256" key="4">
    <source>
        <dbReference type="ARBA" id="ARBA00022679"/>
    </source>
</evidence>
<comment type="similarity">
    <text evidence="2">Belongs to the protein prenyltransferase subunit beta family.</text>
</comment>
<comment type="cofactor">
    <cofactor evidence="1">
        <name>Zn(2+)</name>
        <dbReference type="ChEBI" id="CHEBI:29105"/>
    </cofactor>
</comment>
<gene>
    <name evidence="10" type="primary">CDC43</name>
    <name evidence="10" type="ORF">LTR77_002310</name>
</gene>
<dbReference type="InterPro" id="IPR008930">
    <property type="entry name" value="Terpenoid_cyclase/PrenylTrfase"/>
</dbReference>
<feature type="compositionally biased region" description="Polar residues" evidence="8">
    <location>
        <begin position="312"/>
        <end position="329"/>
    </location>
</feature>
<evidence type="ECO:0000313" key="11">
    <source>
        <dbReference type="Proteomes" id="UP001337655"/>
    </source>
</evidence>
<dbReference type="InterPro" id="IPR001330">
    <property type="entry name" value="Prenyltrans"/>
</dbReference>
<dbReference type="Gene3D" id="1.50.10.20">
    <property type="match status" value="2"/>
</dbReference>
<feature type="compositionally biased region" description="Polar residues" evidence="8">
    <location>
        <begin position="282"/>
        <end position="292"/>
    </location>
</feature>
<evidence type="ECO:0000256" key="1">
    <source>
        <dbReference type="ARBA" id="ARBA00001947"/>
    </source>
</evidence>
<dbReference type="GeneID" id="89923657"/>
<evidence type="ECO:0000256" key="5">
    <source>
        <dbReference type="ARBA" id="ARBA00022723"/>
    </source>
</evidence>